<keyword evidence="8 11" id="KW-0346">Stress response</keyword>
<evidence type="ECO:0000256" key="6">
    <source>
        <dbReference type="ARBA" id="ARBA00022833"/>
    </source>
</evidence>
<evidence type="ECO:0000313" key="16">
    <source>
        <dbReference type="Proteomes" id="UP000001508"/>
    </source>
</evidence>
<comment type="domain">
    <text evidence="11">The middle region has homology to RecA with ATPase motifs including the RadA KNRFG motif, while the C-terminus is homologous to Lon protease.</text>
</comment>
<dbReference type="Gene3D" id="3.30.230.10">
    <property type="match status" value="1"/>
</dbReference>
<dbReference type="HOGENOM" id="CLU_018264_0_1_7"/>
<dbReference type="PROSITE" id="PS50162">
    <property type="entry name" value="RECA_2"/>
    <property type="match status" value="1"/>
</dbReference>
<dbReference type="GO" id="GO:0140664">
    <property type="term" value="F:ATP-dependent DNA damage sensor activity"/>
    <property type="evidence" value="ECO:0007669"/>
    <property type="project" value="InterPro"/>
</dbReference>
<evidence type="ECO:0000259" key="14">
    <source>
        <dbReference type="PROSITE" id="PS50162"/>
    </source>
</evidence>
<dbReference type="GO" id="GO:0005524">
    <property type="term" value="F:ATP binding"/>
    <property type="evidence" value="ECO:0007669"/>
    <property type="project" value="UniProtKB-UniRule"/>
</dbReference>
<dbReference type="STRING" id="589865.DaAHT2_1952"/>
<evidence type="ECO:0000256" key="12">
    <source>
        <dbReference type="NCBIfam" id="TIGR00416"/>
    </source>
</evidence>
<comment type="similarity">
    <text evidence="11 13">Belongs to the RecA family. RadA subfamily.</text>
</comment>
<dbReference type="Pfam" id="PF13541">
    <property type="entry name" value="ChlI"/>
    <property type="match status" value="1"/>
</dbReference>
<dbReference type="GO" id="GO:0008270">
    <property type="term" value="F:zinc ion binding"/>
    <property type="evidence" value="ECO:0007669"/>
    <property type="project" value="UniProtKB-KW"/>
</dbReference>
<dbReference type="HAMAP" id="MF_01498">
    <property type="entry name" value="RadA_bact"/>
    <property type="match status" value="1"/>
</dbReference>
<dbReference type="NCBIfam" id="TIGR00416">
    <property type="entry name" value="sms"/>
    <property type="match status" value="1"/>
</dbReference>
<dbReference type="GO" id="GO:0005829">
    <property type="term" value="C:cytosol"/>
    <property type="evidence" value="ECO:0007669"/>
    <property type="project" value="TreeGrafter"/>
</dbReference>
<dbReference type="Pfam" id="PF18073">
    <property type="entry name" value="Zn_ribbon_LapB"/>
    <property type="match status" value="1"/>
</dbReference>
<feature type="short sequence motif" description="RadA KNRFG motif" evidence="11">
    <location>
        <begin position="251"/>
        <end position="255"/>
    </location>
</feature>
<dbReference type="InterPro" id="IPR014721">
    <property type="entry name" value="Ribsml_uS5_D2-typ_fold_subgr"/>
</dbReference>
<dbReference type="FunCoup" id="D6Z507">
    <property type="interactions" value="324"/>
</dbReference>
<dbReference type="GO" id="GO:0003684">
    <property type="term" value="F:damaged DNA binding"/>
    <property type="evidence" value="ECO:0007669"/>
    <property type="project" value="InterPro"/>
</dbReference>
<accession>D6Z507</accession>
<dbReference type="SUPFAM" id="SSF54211">
    <property type="entry name" value="Ribosomal protein S5 domain 2-like"/>
    <property type="match status" value="1"/>
</dbReference>
<evidence type="ECO:0000256" key="10">
    <source>
        <dbReference type="ARBA" id="ARBA00023204"/>
    </source>
</evidence>
<keyword evidence="16" id="KW-1185">Reference proteome</keyword>
<comment type="function">
    <text evidence="13">DNA-dependent ATPase involved in processing of recombination intermediates, plays a role in repairing DNA breaks. Stimulates the branch migration of RecA-mediated strand transfer reactions, allowing the 3' invading strand to extend heteroduplex DNA faster. Binds ssDNA in the presence of ADP but not other nucleotides, has ATPase activity that is stimulated by ssDNA and various branched DNA structures, but inhibited by SSB. Does not have RecA's homology-searching function.</text>
</comment>
<keyword evidence="10 11" id="KW-0234">DNA repair</keyword>
<dbReference type="PANTHER" id="PTHR32472">
    <property type="entry name" value="DNA REPAIR PROTEIN RADA"/>
    <property type="match status" value="1"/>
</dbReference>
<dbReference type="InterPro" id="IPR041166">
    <property type="entry name" value="Rubredoxin_2"/>
</dbReference>
<dbReference type="InterPro" id="IPR004504">
    <property type="entry name" value="DNA_repair_RadA"/>
</dbReference>
<feature type="binding site" evidence="11">
    <location>
        <begin position="95"/>
        <end position="102"/>
    </location>
    <ligand>
        <name>ATP</name>
        <dbReference type="ChEBI" id="CHEBI:30616"/>
    </ligand>
</feature>
<dbReference type="CDD" id="cd01121">
    <property type="entry name" value="RadA_SMS_N"/>
    <property type="match status" value="1"/>
</dbReference>
<dbReference type="FunFam" id="3.40.50.300:FF:000050">
    <property type="entry name" value="DNA repair protein RadA"/>
    <property type="match status" value="1"/>
</dbReference>
<evidence type="ECO:0000256" key="2">
    <source>
        <dbReference type="ARBA" id="ARBA00022741"/>
    </source>
</evidence>
<protein>
    <recommendedName>
        <fullName evidence="11 12">DNA repair protein RadA</fullName>
    </recommendedName>
</protein>
<keyword evidence="2 11" id="KW-0547">Nucleotide-binding</keyword>
<dbReference type="RefSeq" id="WP_013164155.1">
    <property type="nucleotide sequence ID" value="NC_014216.1"/>
</dbReference>
<evidence type="ECO:0000256" key="8">
    <source>
        <dbReference type="ARBA" id="ARBA00023016"/>
    </source>
</evidence>
<dbReference type="AlphaFoldDB" id="D6Z507"/>
<keyword evidence="3 11" id="KW-0227">DNA damage</keyword>
<evidence type="ECO:0000256" key="11">
    <source>
        <dbReference type="HAMAP-Rule" id="MF_01498"/>
    </source>
</evidence>
<dbReference type="SMART" id="SM00382">
    <property type="entry name" value="AAA"/>
    <property type="match status" value="1"/>
</dbReference>
<evidence type="ECO:0000256" key="13">
    <source>
        <dbReference type="RuleBase" id="RU003555"/>
    </source>
</evidence>
<evidence type="ECO:0000256" key="9">
    <source>
        <dbReference type="ARBA" id="ARBA00023125"/>
    </source>
</evidence>
<dbReference type="InterPro" id="IPR020588">
    <property type="entry name" value="RecA_ATP-bd"/>
</dbReference>
<dbReference type="Gene3D" id="3.40.50.300">
    <property type="entry name" value="P-loop containing nucleotide triphosphate hydrolases"/>
    <property type="match status" value="1"/>
</dbReference>
<keyword evidence="1 11" id="KW-0479">Metal-binding</keyword>
<dbReference type="PRINTS" id="PR01874">
    <property type="entry name" value="DNAREPAIRADA"/>
</dbReference>
<dbReference type="InterPro" id="IPR020568">
    <property type="entry name" value="Ribosomal_Su5_D2-typ_SF"/>
</dbReference>
<comment type="function">
    <text evidence="11">Plays a role in repairing double-strand DNA breaks, probably involving stabilizing or processing branched DNA or blocked replication forks.</text>
</comment>
<keyword evidence="9 11" id="KW-0238">DNA-binding</keyword>
<evidence type="ECO:0000313" key="15">
    <source>
        <dbReference type="EMBL" id="ADH86632.1"/>
    </source>
</evidence>
<keyword evidence="6 13" id="KW-0862">Zinc</keyword>
<evidence type="ECO:0000256" key="4">
    <source>
        <dbReference type="ARBA" id="ARBA00022771"/>
    </source>
</evidence>
<dbReference type="EMBL" id="CP001940">
    <property type="protein sequence ID" value="ADH86632.1"/>
    <property type="molecule type" value="Genomic_DNA"/>
</dbReference>
<dbReference type="OrthoDB" id="9803906at2"/>
<feature type="domain" description="RecA family profile 1" evidence="14">
    <location>
        <begin position="66"/>
        <end position="214"/>
    </location>
</feature>
<dbReference type="InterPro" id="IPR003593">
    <property type="entry name" value="AAA+_ATPase"/>
</dbReference>
<dbReference type="GO" id="GO:0016787">
    <property type="term" value="F:hydrolase activity"/>
    <property type="evidence" value="ECO:0007669"/>
    <property type="project" value="UniProtKB-KW"/>
</dbReference>
<organism evidence="15 16">
    <name type="scientific">Desulfurivibrio alkaliphilus (strain DSM 19089 / UNIQEM U267 / AHT2)</name>
    <dbReference type="NCBI Taxonomy" id="589865"/>
    <lineage>
        <taxon>Bacteria</taxon>
        <taxon>Pseudomonadati</taxon>
        <taxon>Thermodesulfobacteriota</taxon>
        <taxon>Desulfobulbia</taxon>
        <taxon>Desulfobulbales</taxon>
        <taxon>Desulfobulbaceae</taxon>
        <taxon>Desulfurivibrio</taxon>
    </lineage>
</organism>
<dbReference type="InParanoid" id="D6Z507"/>
<dbReference type="InterPro" id="IPR027417">
    <property type="entry name" value="P-loop_NTPase"/>
</dbReference>
<dbReference type="SUPFAM" id="SSF52540">
    <property type="entry name" value="P-loop containing nucleoside triphosphate hydrolases"/>
    <property type="match status" value="1"/>
</dbReference>
<dbReference type="FunFam" id="3.30.230.10:FF:000011">
    <property type="entry name" value="DNA repair protein RadA"/>
    <property type="match status" value="1"/>
</dbReference>
<dbReference type="eggNOG" id="COG1066">
    <property type="taxonomic scope" value="Bacteria"/>
</dbReference>
<sequence>MAKNKTVYVCSACGAEVGKWAGQCADCGQWNTLEERSAAPALPGGRAGYSGVVSPVQAIGEVDLDEAPRISTGLAEFDRVLGGGLVPGSVVLVGGDPGVGKSTGLLQVSCAMGGRRRVLYVSGEESPRQIAMRSRRLGLPKEGVMLQAETVVENILATAADLKPQVLVIDSIQTMQVGALNSAPGSVSQVREAAALLTRYAKQSGTAVFLVGHVTKSGDLAGPRVLEHIIDVVCYFEGNLDSRYRMLRAVKNRYGAVNELGVFAMTDRGLKEISNPSAIFLSRQEEITPGSLVTALWEGSRPLLVEMQALVDQSRAEIPRRLAVGLEHNRLAMLLAVLHRHGRLATYDQDVFINVVGGVRVSETSADLPLLLAVASSLRNRPLPADLVVFGEVGLAGEIRPVLNGQERLREAAKHGFKQALVPKANQPPEKIPGMAVTAVGKLAQALAILPESPAASRPPS</sequence>
<name>D6Z507_DESAT</name>
<evidence type="ECO:0000256" key="7">
    <source>
        <dbReference type="ARBA" id="ARBA00022840"/>
    </source>
</evidence>
<dbReference type="MEROPS" id="S16.A04"/>
<keyword evidence="7 11" id="KW-0067">ATP-binding</keyword>
<gene>
    <name evidence="11" type="primary">radA</name>
    <name evidence="15" type="ordered locus">DaAHT2_1952</name>
</gene>
<reference evidence="16" key="1">
    <citation type="submission" date="2010-02" db="EMBL/GenBank/DDBJ databases">
        <title>Complete sequence of Desulfurivibrio alkaliphilus AHT2.</title>
        <authorList>
            <consortium name="US DOE Joint Genome Institute"/>
            <person name="Pitluck S."/>
            <person name="Chertkov O."/>
            <person name="Detter J.C."/>
            <person name="Han C."/>
            <person name="Tapia R."/>
            <person name="Larimer F."/>
            <person name="Land M."/>
            <person name="Hauser L."/>
            <person name="Kyrpides N."/>
            <person name="Mikhailova N."/>
            <person name="Sorokin D.Y."/>
            <person name="Muyzer G."/>
            <person name="Woyke T."/>
        </authorList>
    </citation>
    <scope>NUCLEOTIDE SEQUENCE [LARGE SCALE GENOMIC DNA]</scope>
    <source>
        <strain evidence="16">DSM 19089 / UNIQEM U267 / AHT2</strain>
    </source>
</reference>
<evidence type="ECO:0000256" key="1">
    <source>
        <dbReference type="ARBA" id="ARBA00022723"/>
    </source>
</evidence>
<evidence type="ECO:0000256" key="3">
    <source>
        <dbReference type="ARBA" id="ARBA00022763"/>
    </source>
</evidence>
<dbReference type="PANTHER" id="PTHR32472:SF10">
    <property type="entry name" value="DNA REPAIR PROTEIN RADA-LIKE PROTEIN"/>
    <property type="match status" value="1"/>
</dbReference>
<feature type="region of interest" description="Lon-protease-like" evidence="11">
    <location>
        <begin position="350"/>
        <end position="461"/>
    </location>
</feature>
<dbReference type="GO" id="GO:0000725">
    <property type="term" value="P:recombinational repair"/>
    <property type="evidence" value="ECO:0007669"/>
    <property type="project" value="UniProtKB-UniRule"/>
</dbReference>
<keyword evidence="4 13" id="KW-0863">Zinc-finger</keyword>
<keyword evidence="5" id="KW-0378">Hydrolase</keyword>
<proteinExistence type="inferred from homology"/>
<dbReference type="KEGG" id="dak:DaAHT2_1952"/>
<dbReference type="Pfam" id="PF13481">
    <property type="entry name" value="AAA_25"/>
    <property type="match status" value="1"/>
</dbReference>
<dbReference type="Proteomes" id="UP000001508">
    <property type="component" value="Chromosome"/>
</dbReference>
<evidence type="ECO:0000256" key="5">
    <source>
        <dbReference type="ARBA" id="ARBA00022801"/>
    </source>
</evidence>